<protein>
    <recommendedName>
        <fullName evidence="4">Membrane protein insertion efficiency factor YidD</fullName>
    </recommendedName>
</protein>
<dbReference type="NCBIfam" id="TIGR00278">
    <property type="entry name" value="membrane protein insertion efficiency factor YidD"/>
    <property type="match status" value="1"/>
</dbReference>
<feature type="region of interest" description="Disordered" evidence="1">
    <location>
        <begin position="79"/>
        <end position="113"/>
    </location>
</feature>
<name>A0A367QXL8_9NOSO</name>
<evidence type="ECO:0000313" key="3">
    <source>
        <dbReference type="Proteomes" id="UP000252107"/>
    </source>
</evidence>
<sequence>MEISLLDSITRQVSIIAIRGYQKHISPHKGFACAHRVLYGGESCSQYIKRAIAQEGLIAAVSKSRVRFQACKQANQVLMSEEDDTESTEEEASNQQRPKKVPGKATQSSSISNNSGDNTYCPDCADFSCNCIEIVNVIPDCGSLDCGSTDCNFLDCGSADCNFLDCGSCGN</sequence>
<dbReference type="InterPro" id="IPR002696">
    <property type="entry name" value="Membr_insert_effic_factor_YidD"/>
</dbReference>
<accession>A0A367QXL8</accession>
<comment type="caution">
    <text evidence="2">The sequence shown here is derived from an EMBL/GenBank/DDBJ whole genome shotgun (WGS) entry which is preliminary data.</text>
</comment>
<organism evidence="2 3">
    <name type="scientific">Nostoc minutum NIES-26</name>
    <dbReference type="NCBI Taxonomy" id="1844469"/>
    <lineage>
        <taxon>Bacteria</taxon>
        <taxon>Bacillati</taxon>
        <taxon>Cyanobacteriota</taxon>
        <taxon>Cyanophyceae</taxon>
        <taxon>Nostocales</taxon>
        <taxon>Nostocaceae</taxon>
        <taxon>Nostoc</taxon>
    </lineage>
</organism>
<feature type="compositionally biased region" description="Acidic residues" evidence="1">
    <location>
        <begin position="80"/>
        <end position="92"/>
    </location>
</feature>
<dbReference type="EMBL" id="LXQD01000295">
    <property type="protein sequence ID" value="RCJ28885.1"/>
    <property type="molecule type" value="Genomic_DNA"/>
</dbReference>
<keyword evidence="3" id="KW-1185">Reference proteome</keyword>
<dbReference type="SMART" id="SM01234">
    <property type="entry name" value="Haemolytic"/>
    <property type="match status" value="1"/>
</dbReference>
<evidence type="ECO:0000313" key="2">
    <source>
        <dbReference type="EMBL" id="RCJ28885.1"/>
    </source>
</evidence>
<dbReference type="AlphaFoldDB" id="A0A367QXL8"/>
<evidence type="ECO:0000256" key="1">
    <source>
        <dbReference type="SAM" id="MobiDB-lite"/>
    </source>
</evidence>
<evidence type="ECO:0008006" key="4">
    <source>
        <dbReference type="Google" id="ProtNLM"/>
    </source>
</evidence>
<reference evidence="2" key="1">
    <citation type="submission" date="2016-04" db="EMBL/GenBank/DDBJ databases">
        <authorList>
            <person name="Tabuchi Yagui T.R."/>
        </authorList>
    </citation>
    <scope>NUCLEOTIDE SEQUENCE [LARGE SCALE GENOMIC DNA]</scope>
    <source>
        <strain evidence="2">NIES-26</strain>
    </source>
</reference>
<dbReference type="Pfam" id="PF01809">
    <property type="entry name" value="YidD"/>
    <property type="match status" value="1"/>
</dbReference>
<gene>
    <name evidence="2" type="ORF">A6770_00310</name>
</gene>
<dbReference type="Proteomes" id="UP000252107">
    <property type="component" value="Unassembled WGS sequence"/>
</dbReference>
<proteinExistence type="predicted"/>